<dbReference type="HOGENOM" id="CLU_377554_0_0_9"/>
<name>F6DTU8_DESRL</name>
<reference evidence="1 2" key="2">
    <citation type="journal article" date="2012" name="Stand. Genomic Sci.">
        <title>Complete genome sequence of the sulfate-reducing firmicute Desulfotomaculum ruminis type strain (DL(T)).</title>
        <authorList>
            <person name="Spring S."/>
            <person name="Visser M."/>
            <person name="Lu M."/>
            <person name="Copeland A."/>
            <person name="Lapidus A."/>
            <person name="Lucas S."/>
            <person name="Cheng J.F."/>
            <person name="Han C."/>
            <person name="Tapia R."/>
            <person name="Goodwin L.A."/>
            <person name="Pitluck S."/>
            <person name="Ivanova N."/>
            <person name="Land M."/>
            <person name="Hauser L."/>
            <person name="Larimer F."/>
            <person name="Rohde M."/>
            <person name="Goker M."/>
            <person name="Detter J.C."/>
            <person name="Kyrpides N.C."/>
            <person name="Woyke T."/>
            <person name="Schaap P.J."/>
            <person name="Plugge C.M."/>
            <person name="Muyzer G."/>
            <person name="Kuever J."/>
            <person name="Pereira I.A."/>
            <person name="Parshina S.N."/>
            <person name="Bernier-Latmani R."/>
            <person name="Stams A.J."/>
            <person name="Klenk H.P."/>
        </authorList>
    </citation>
    <scope>NUCLEOTIDE SEQUENCE [LARGE SCALE GENOMIC DNA]</scope>
    <source>
        <strain evidence="2">ATCC 23193 / DSM 2154 / NCIB 8452 / DL</strain>
    </source>
</reference>
<sequence length="631" mass="71457">MRLISSYSAMWPGDTDPVVIPNTDPKRYLIVAAVTNPNSFPVKARVQVTLQTTTNPSGADIDVLFQPNETRYIKVNDQYQKKIEDQYGEYVNGNWQEGWSTGRNSTSIRENLDPQLPTYLRPSYGWYDMSDVTGNGNLALWNPDVLTANSKIFYRIRSSSSPSWSMEGTIYHDVNGWQISGTCTPANQANTAKTKIQAWVNKNAPLFTTVRSYNDPVTYSSDGIIVERMYGSEAGITDRASLSEWDLVGPIVRGYSSGDIDTVEEDRGGRGLWTLRDPRFSAWHENLIPVVKQEPLFIAQYEFIAQEHPQVGYLKKAVIPGWYVLAGTEELPRFTQTVNLVSANVQNVSGSNYQFTVVCDINVTAVNKSGFDVKFTSPNPIRFYIPAAKLFKNYIQKNAYVTSTERYDGRKDRYITYYERTEPTATNTDFDKIQLGTNTITLPNGTNQTLFSERRTIILKCRMKNVPAVSTFGTYLNDSRESPFIQNGSLTFEFIPKTEFVGIGIADMRYKYYSIPSDRMDDDYTKDVFGNPNGIPFLSNIRKGFPLLATDSLYTRLWSYTGRTKIAITTGSSTINNKYWVVTEMPSDTSDNPKYKPEYKDYYQNDSLRPLATSEWSWNWEEESGGGLGGD</sequence>
<dbReference type="Proteomes" id="UP000009234">
    <property type="component" value="Chromosome"/>
</dbReference>
<dbReference type="OrthoDB" id="1718828at2"/>
<evidence type="ECO:0000313" key="2">
    <source>
        <dbReference type="Proteomes" id="UP000009234"/>
    </source>
</evidence>
<reference evidence="2" key="1">
    <citation type="submission" date="2011-05" db="EMBL/GenBank/DDBJ databases">
        <title>Complete sequence of Desulfotomaculum ruminis DSM 2154.</title>
        <authorList>
            <person name="Lucas S."/>
            <person name="Copeland A."/>
            <person name="Lapidus A."/>
            <person name="Cheng J.-F."/>
            <person name="Goodwin L."/>
            <person name="Pitluck S."/>
            <person name="Lu M."/>
            <person name="Detter J.C."/>
            <person name="Han C."/>
            <person name="Tapia R."/>
            <person name="Land M."/>
            <person name="Hauser L."/>
            <person name="Kyrpides N."/>
            <person name="Ivanova N."/>
            <person name="Mikhailova N."/>
            <person name="Pagani I."/>
            <person name="Stams A.J.M."/>
            <person name="Plugge C.M."/>
            <person name="Muyzer G."/>
            <person name="Kuever J."/>
            <person name="Parshina S.N."/>
            <person name="Ivanova A.E."/>
            <person name="Nazina T.N."/>
            <person name="Brambilla E."/>
            <person name="Spring S."/>
            <person name="Klenk H.-P."/>
            <person name="Woyke T."/>
        </authorList>
    </citation>
    <scope>NUCLEOTIDE SEQUENCE [LARGE SCALE GENOMIC DNA]</scope>
    <source>
        <strain evidence="2">ATCC 23193 / DSM 2154 / NCIB 8452 / DL</strain>
    </source>
</reference>
<proteinExistence type="predicted"/>
<dbReference type="STRING" id="696281.Desru_0681"/>
<gene>
    <name evidence="1" type="ordered locus">Desru_0681</name>
</gene>
<protein>
    <submittedName>
        <fullName evidence="1">Uncharacterized protein</fullName>
    </submittedName>
</protein>
<organism evidence="1 2">
    <name type="scientific">Desulforamulus ruminis (strain ATCC 23193 / DSM 2154 / NCIMB 8452 / DL)</name>
    <name type="common">Desulfotomaculum ruminis</name>
    <dbReference type="NCBI Taxonomy" id="696281"/>
    <lineage>
        <taxon>Bacteria</taxon>
        <taxon>Bacillati</taxon>
        <taxon>Bacillota</taxon>
        <taxon>Clostridia</taxon>
        <taxon>Eubacteriales</taxon>
        <taxon>Peptococcaceae</taxon>
        <taxon>Desulforamulus</taxon>
    </lineage>
</organism>
<accession>F6DTU8</accession>
<keyword evidence="2" id="KW-1185">Reference proteome</keyword>
<evidence type="ECO:0000313" key="1">
    <source>
        <dbReference type="EMBL" id="AEG58966.1"/>
    </source>
</evidence>
<dbReference type="KEGG" id="dru:Desru_0681"/>
<dbReference type="AlphaFoldDB" id="F6DTU8"/>
<dbReference type="EMBL" id="CP002780">
    <property type="protein sequence ID" value="AEG58966.1"/>
    <property type="molecule type" value="Genomic_DNA"/>
</dbReference>